<dbReference type="SMART" id="SM00247">
    <property type="entry name" value="XTALbg"/>
    <property type="match status" value="2"/>
</dbReference>
<dbReference type="InterPro" id="IPR050252">
    <property type="entry name" value="Beta/Gamma-Crystallin"/>
</dbReference>
<dbReference type="Gene3D" id="2.60.20.10">
    <property type="entry name" value="Crystallins"/>
    <property type="match status" value="2"/>
</dbReference>
<name>A0A3N0YY64_ANAGA</name>
<dbReference type="OrthoDB" id="8622782at2759"/>
<dbReference type="AlphaFoldDB" id="A0A3N0YY64"/>
<comment type="similarity">
    <text evidence="1">Belongs to the beta/gamma-crystallin family.</text>
</comment>
<sequence>MSKIIVFSKEAFEGRTAEFKNDVTNLEEKGFNNAIFSIKVIGAPWVAYYDKNFAGKQRVFEEGEYSTLDDKGKFSSLKMVTDDLENPEIQLFEHINYQGRKVTLRKETNLHDIDFSDVASSHKVKGGVWVLYQHINRKGSQLISFPGNEVPSYVPLSLNDVVSHVRPLLPKP</sequence>
<dbReference type="SUPFAM" id="SSF49695">
    <property type="entry name" value="gamma-Crystallin-like"/>
    <property type="match status" value="1"/>
</dbReference>
<evidence type="ECO:0000313" key="5">
    <source>
        <dbReference type="Proteomes" id="UP000281406"/>
    </source>
</evidence>
<reference evidence="4 5" key="1">
    <citation type="submission" date="2018-10" db="EMBL/GenBank/DDBJ databases">
        <title>Genome assembly for a Yunnan-Guizhou Plateau 3E fish, Anabarilius grahami (Regan), and its evolutionary and genetic applications.</title>
        <authorList>
            <person name="Jiang W."/>
        </authorList>
    </citation>
    <scope>NUCLEOTIDE SEQUENCE [LARGE SCALE GENOMIC DNA]</scope>
    <source>
        <strain evidence="4">AG-KIZ</strain>
        <tissue evidence="4">Muscle</tissue>
    </source>
</reference>
<organism evidence="4 5">
    <name type="scientific">Anabarilius grahami</name>
    <name type="common">Kanglang fish</name>
    <name type="synonym">Barilius grahami</name>
    <dbReference type="NCBI Taxonomy" id="495550"/>
    <lineage>
        <taxon>Eukaryota</taxon>
        <taxon>Metazoa</taxon>
        <taxon>Chordata</taxon>
        <taxon>Craniata</taxon>
        <taxon>Vertebrata</taxon>
        <taxon>Euteleostomi</taxon>
        <taxon>Actinopterygii</taxon>
        <taxon>Neopterygii</taxon>
        <taxon>Teleostei</taxon>
        <taxon>Ostariophysi</taxon>
        <taxon>Cypriniformes</taxon>
        <taxon>Xenocyprididae</taxon>
        <taxon>Xenocypridinae</taxon>
        <taxon>Xenocypridinae incertae sedis</taxon>
        <taxon>Anabarilius</taxon>
    </lineage>
</organism>
<dbReference type="GO" id="GO:0002088">
    <property type="term" value="P:lens development in camera-type eye"/>
    <property type="evidence" value="ECO:0007669"/>
    <property type="project" value="TreeGrafter"/>
</dbReference>
<dbReference type="EMBL" id="RJVU01019022">
    <property type="protein sequence ID" value="ROL51245.1"/>
    <property type="molecule type" value="Genomic_DNA"/>
</dbReference>
<keyword evidence="5" id="KW-1185">Reference proteome</keyword>
<dbReference type="InterPro" id="IPR011024">
    <property type="entry name" value="G_crystallin-like"/>
</dbReference>
<accession>A0A3N0YY64</accession>
<dbReference type="GO" id="GO:0005212">
    <property type="term" value="F:structural constituent of eye lens"/>
    <property type="evidence" value="ECO:0007669"/>
    <property type="project" value="TreeGrafter"/>
</dbReference>
<gene>
    <name evidence="4" type="ORF">DPX16_1487</name>
</gene>
<dbReference type="PANTHER" id="PTHR11818">
    <property type="entry name" value="BETA/GAMMA CRYSTALLIN"/>
    <property type="match status" value="1"/>
</dbReference>
<dbReference type="InterPro" id="IPR001064">
    <property type="entry name" value="Beta/gamma_crystallin"/>
</dbReference>
<evidence type="ECO:0000256" key="2">
    <source>
        <dbReference type="ARBA" id="ARBA00022737"/>
    </source>
</evidence>
<protein>
    <submittedName>
        <fullName evidence="4">Epidermal differentiation-specific protein</fullName>
    </submittedName>
</protein>
<feature type="domain" description="Beta/gamma crystallin 'Greek key'" evidence="3">
    <location>
        <begin position="43"/>
        <end position="81"/>
    </location>
</feature>
<dbReference type="PROSITE" id="PS50915">
    <property type="entry name" value="CRYSTALLIN_BETA_GAMMA"/>
    <property type="match status" value="2"/>
</dbReference>
<feature type="domain" description="Beta/gamma crystallin 'Greek key'" evidence="3">
    <location>
        <begin position="2"/>
        <end position="42"/>
    </location>
</feature>
<dbReference type="GO" id="GO:0007601">
    <property type="term" value="P:visual perception"/>
    <property type="evidence" value="ECO:0007669"/>
    <property type="project" value="TreeGrafter"/>
</dbReference>
<keyword evidence="2" id="KW-0677">Repeat</keyword>
<comment type="caution">
    <text evidence="4">The sequence shown here is derived from an EMBL/GenBank/DDBJ whole genome shotgun (WGS) entry which is preliminary data.</text>
</comment>
<evidence type="ECO:0000256" key="1">
    <source>
        <dbReference type="ARBA" id="ARBA00009646"/>
    </source>
</evidence>
<evidence type="ECO:0000313" key="4">
    <source>
        <dbReference type="EMBL" id="ROL51245.1"/>
    </source>
</evidence>
<dbReference type="Pfam" id="PF00030">
    <property type="entry name" value="Crystall"/>
    <property type="match status" value="2"/>
</dbReference>
<proteinExistence type="inferred from homology"/>
<evidence type="ECO:0000259" key="3">
    <source>
        <dbReference type="PROSITE" id="PS50915"/>
    </source>
</evidence>
<dbReference type="Proteomes" id="UP000281406">
    <property type="component" value="Unassembled WGS sequence"/>
</dbReference>
<dbReference type="PANTHER" id="PTHR11818:SF103">
    <property type="entry name" value="BETA_GAMMA CRYSTALLIN 'GREEK KEY' DOMAIN-CONTAINING PROTEIN"/>
    <property type="match status" value="1"/>
</dbReference>